<feature type="domain" description="Putative tail fiber protein gp53-like C-terminal" evidence="5">
    <location>
        <begin position="522"/>
        <end position="600"/>
    </location>
</feature>
<dbReference type="Pfam" id="PF12571">
    <property type="entry name" value="Phage_tail_fib"/>
    <property type="match status" value="1"/>
</dbReference>
<dbReference type="InterPro" id="IPR051934">
    <property type="entry name" value="Phage_Tail_Fiber_Structural"/>
</dbReference>
<dbReference type="InterPro" id="IPR022225">
    <property type="entry name" value="Phage_tail_fibre_N"/>
</dbReference>
<evidence type="ECO:0000259" key="5">
    <source>
        <dbReference type="Pfam" id="PF21882"/>
    </source>
</evidence>
<dbReference type="Gene3D" id="2.60.40.3940">
    <property type="match status" value="1"/>
</dbReference>
<dbReference type="InterPro" id="IPR005068">
    <property type="entry name" value="Phage_lambda_Stf-r2"/>
</dbReference>
<name>A0A743TEQ1_SALER</name>
<protein>
    <recommendedName>
        <fullName evidence="8">Phage tail protein</fullName>
    </recommendedName>
</protein>
<comment type="subcellular location">
    <subcellularLocation>
        <location evidence="1">Virion</location>
    </subcellularLocation>
</comment>
<evidence type="ECO:0000256" key="1">
    <source>
        <dbReference type="ARBA" id="ARBA00004328"/>
    </source>
</evidence>
<keyword evidence="2" id="KW-0945">Host-virus interaction</keyword>
<dbReference type="Pfam" id="PF03406">
    <property type="entry name" value="Phage_fiber_2"/>
    <property type="match status" value="3"/>
</dbReference>
<gene>
    <name evidence="6" type="ORF">G8M69_001353</name>
    <name evidence="7" type="ORF">G9E74_001181</name>
</gene>
<sequence length="600" mass="63287">MSKKFKTIITTAGAEKLAAATVPGGKKVNLTAMAVGDGGGTLPEPDAGQTKLINEVWRHALNKVSQDNKNKNYIVAELVIPPDVGGFWMRELGLYDDAGTLIAVANMAESYKPKLAEGSGRAQTCRMVIIVSNVDSVALSIDATTVMATQDYVDDKLAEHEQSRNHPDATLKEKGFVQLSNATDSESESHAATPKAVKAAYDLANGKYTAQDASTAQKGIVQLSSATDSNDEGKAATPKAVKAAYDLANGKYTAQDASTTQKGIVQLSSATDSNDEGKAATPKAVKAANDNAERRLAKEQNGRDIPNKPLFVRNIGLQDTVDKAEGAVQRTGDTMSGKLNLPQTSSFGVNTDNALGGNSIALGDNDTGFKQESDGVIGVYANGQKVAEITNTEFKIIGNASLVNGALLLGGLTHFLRNTAADDAGFGGNNVEIASWNGIGMTCTYDHITRIYFNPRTGEIGLRGDLKADGNVRSGNAWLDQTGNLQGSAWGAGVGLKAYLDNTFNRKNTASLDTNGWHRDESTGLIMQWGLIDQANGTYNFPRAFPNQCFVVLVTNTSAQGSGVDNAFGYPISNSQFFAGAKNNGGVVSAYPVAFTAFGR</sequence>
<evidence type="ECO:0000256" key="2">
    <source>
        <dbReference type="ARBA" id="ARBA00022581"/>
    </source>
</evidence>
<proteinExistence type="predicted"/>
<evidence type="ECO:0000256" key="3">
    <source>
        <dbReference type="SAM" id="MobiDB-lite"/>
    </source>
</evidence>
<evidence type="ECO:0000313" key="7">
    <source>
        <dbReference type="EMBL" id="HAF4945863.1"/>
    </source>
</evidence>
<dbReference type="PANTHER" id="PTHR35191">
    <property type="entry name" value="PROPHAGE SIDE TAIL FIBER PROTEIN HOMOLOG STFQ-RELATED"/>
    <property type="match status" value="1"/>
</dbReference>
<reference evidence="6" key="2">
    <citation type="submission" date="2020-02" db="EMBL/GenBank/DDBJ databases">
        <authorList>
            <consortium name="NCBI Pathogen Detection Project"/>
        </authorList>
    </citation>
    <scope>NUCLEOTIDE SEQUENCE</scope>
    <source>
        <strain evidence="6">MA.RM_327</strain>
        <strain evidence="7">MA.RM_457</strain>
    </source>
</reference>
<dbReference type="EMBL" id="DAAVIP010000003">
    <property type="protein sequence ID" value="HAF4945863.1"/>
    <property type="molecule type" value="Genomic_DNA"/>
</dbReference>
<dbReference type="GO" id="GO:0046718">
    <property type="term" value="P:symbiont entry into host cell"/>
    <property type="evidence" value="ECO:0007669"/>
    <property type="project" value="InterPro"/>
</dbReference>
<comment type="caution">
    <text evidence="6">The sequence shown here is derived from an EMBL/GenBank/DDBJ whole genome shotgun (WGS) entry which is preliminary data.</text>
</comment>
<dbReference type="AlphaFoldDB" id="A0A743TEQ1"/>
<accession>A0A743TEQ1</accession>
<feature type="domain" description="Phage tail fibre protein N-terminal" evidence="4">
    <location>
        <begin position="1"/>
        <end position="151"/>
    </location>
</feature>
<dbReference type="PANTHER" id="PTHR35191:SF1">
    <property type="entry name" value="PROPHAGE SIDE TAIL FIBER PROTEIN HOMOLOG STFQ-RELATED"/>
    <property type="match status" value="1"/>
</dbReference>
<dbReference type="Pfam" id="PF03903">
    <property type="entry name" value="Phage_T4_gp36"/>
    <property type="match status" value="1"/>
</dbReference>
<evidence type="ECO:0000259" key="4">
    <source>
        <dbReference type="Pfam" id="PF12571"/>
    </source>
</evidence>
<dbReference type="GO" id="GO:0019062">
    <property type="term" value="P:virion attachment to host cell"/>
    <property type="evidence" value="ECO:0007669"/>
    <property type="project" value="InterPro"/>
</dbReference>
<dbReference type="EMBL" id="DAAUOD010000003">
    <property type="protein sequence ID" value="HAF2174601.1"/>
    <property type="molecule type" value="Genomic_DNA"/>
</dbReference>
<evidence type="ECO:0008006" key="8">
    <source>
        <dbReference type="Google" id="ProtNLM"/>
    </source>
</evidence>
<feature type="region of interest" description="Disordered" evidence="3">
    <location>
        <begin position="269"/>
        <end position="288"/>
    </location>
</feature>
<dbReference type="InterPro" id="IPR005601">
    <property type="entry name" value="Tail_fibre_p36"/>
</dbReference>
<dbReference type="Pfam" id="PF21882">
    <property type="entry name" value="Gp53-like_C"/>
    <property type="match status" value="1"/>
</dbReference>
<organism evidence="6">
    <name type="scientific">Salmonella enterica</name>
    <name type="common">Salmonella choleraesuis</name>
    <dbReference type="NCBI Taxonomy" id="28901"/>
    <lineage>
        <taxon>Bacteria</taxon>
        <taxon>Pseudomonadati</taxon>
        <taxon>Pseudomonadota</taxon>
        <taxon>Gammaproteobacteria</taxon>
        <taxon>Enterobacterales</taxon>
        <taxon>Enterobacteriaceae</taxon>
        <taxon>Salmonella</taxon>
    </lineage>
</organism>
<evidence type="ECO:0000313" key="6">
    <source>
        <dbReference type="EMBL" id="HAF2174601.1"/>
    </source>
</evidence>
<reference evidence="6" key="1">
    <citation type="journal article" date="2018" name="Genome Biol.">
        <title>SKESA: strategic k-mer extension for scrupulous assemblies.</title>
        <authorList>
            <person name="Souvorov A."/>
            <person name="Agarwala R."/>
            <person name="Lipman D.J."/>
        </authorList>
    </citation>
    <scope>NUCLEOTIDE SEQUENCE</scope>
    <source>
        <strain evidence="6">MA.RM_327</strain>
        <strain evidence="7">MA.RM_457</strain>
    </source>
</reference>
<dbReference type="InterPro" id="IPR054075">
    <property type="entry name" value="Gp53-like_C"/>
</dbReference>